<reference evidence="11" key="1">
    <citation type="submission" date="2015-10" db="EMBL/GenBank/DDBJ databases">
        <authorList>
            <person name="Gilbert D.G."/>
        </authorList>
    </citation>
    <scope>NUCLEOTIDE SEQUENCE</scope>
</reference>
<gene>
    <name evidence="11" type="ORF">MGWOODY_Tha1661</name>
</gene>
<keyword evidence="6 10" id="KW-0812">Transmembrane</keyword>
<dbReference type="AlphaFoldDB" id="A0A160TE67"/>
<evidence type="ECO:0000256" key="2">
    <source>
        <dbReference type="ARBA" id="ARBA00021549"/>
    </source>
</evidence>
<evidence type="ECO:0000256" key="1">
    <source>
        <dbReference type="ARBA" id="ARBA00004377"/>
    </source>
</evidence>
<dbReference type="PRINTS" id="PR00885">
    <property type="entry name" value="BCTERIALGSPH"/>
</dbReference>
<evidence type="ECO:0000256" key="7">
    <source>
        <dbReference type="ARBA" id="ARBA00022989"/>
    </source>
</evidence>
<dbReference type="GO" id="GO:0015628">
    <property type="term" value="P:protein secretion by the type II secretion system"/>
    <property type="evidence" value="ECO:0007669"/>
    <property type="project" value="InterPro"/>
</dbReference>
<dbReference type="SUPFAM" id="SSF54523">
    <property type="entry name" value="Pili subunits"/>
    <property type="match status" value="1"/>
</dbReference>
<dbReference type="InterPro" id="IPR002416">
    <property type="entry name" value="T2SS_protein-GspH"/>
</dbReference>
<keyword evidence="4" id="KW-0488">Methylation</keyword>
<protein>
    <recommendedName>
        <fullName evidence="2">Type II secretion system protein H</fullName>
    </recommendedName>
    <alternativeName>
        <fullName evidence="9">General secretion pathway protein H</fullName>
    </alternativeName>
</protein>
<evidence type="ECO:0000256" key="8">
    <source>
        <dbReference type="ARBA" id="ARBA00023136"/>
    </source>
</evidence>
<dbReference type="InterPro" id="IPR049875">
    <property type="entry name" value="TypeII_GspH"/>
</dbReference>
<evidence type="ECO:0000256" key="10">
    <source>
        <dbReference type="SAM" id="Phobius"/>
    </source>
</evidence>
<organism evidence="11">
    <name type="scientific">hydrothermal vent metagenome</name>
    <dbReference type="NCBI Taxonomy" id="652676"/>
    <lineage>
        <taxon>unclassified sequences</taxon>
        <taxon>metagenomes</taxon>
        <taxon>ecological metagenomes</taxon>
    </lineage>
</organism>
<keyword evidence="7 10" id="KW-1133">Transmembrane helix</keyword>
<sequence>MTHRQQQQRGFTLLEVMVVLVIIGLLLSMVNLGGSGRQAQSETEQLARRFQGAFDMYREEAVFQNIDLGVAILPESTTLLSYQDINSQEFTAGLDREELDALAKNPWQAYSGRLGATIEVPEQVSLALFVEGVEVDTETLQGDGDDEGPLPALLFLSSDEYTPFRIELGHIDDQAFLITVKGDGFNPVTIEVERFEN</sequence>
<dbReference type="PROSITE" id="PS00409">
    <property type="entry name" value="PROKAR_NTER_METHYL"/>
    <property type="match status" value="1"/>
</dbReference>
<dbReference type="EMBL" id="CZQC01000048">
    <property type="protein sequence ID" value="CUS41587.1"/>
    <property type="molecule type" value="Genomic_DNA"/>
</dbReference>
<proteinExistence type="predicted"/>
<accession>A0A160TE67</accession>
<evidence type="ECO:0000313" key="11">
    <source>
        <dbReference type="EMBL" id="CUS41587.1"/>
    </source>
</evidence>
<evidence type="ECO:0000256" key="9">
    <source>
        <dbReference type="ARBA" id="ARBA00030775"/>
    </source>
</evidence>
<dbReference type="Gene3D" id="3.55.40.10">
    <property type="entry name" value="minor pseudopilin epsh domain"/>
    <property type="match status" value="1"/>
</dbReference>
<keyword evidence="5" id="KW-0997">Cell inner membrane</keyword>
<dbReference type="NCBIfam" id="TIGR02532">
    <property type="entry name" value="IV_pilin_GFxxxE"/>
    <property type="match status" value="1"/>
</dbReference>
<dbReference type="GO" id="GO:0005886">
    <property type="term" value="C:plasma membrane"/>
    <property type="evidence" value="ECO:0007669"/>
    <property type="project" value="UniProtKB-SubCell"/>
</dbReference>
<keyword evidence="8 10" id="KW-0472">Membrane</keyword>
<dbReference type="NCBIfam" id="TIGR01708">
    <property type="entry name" value="typeII_sec_gspH"/>
    <property type="match status" value="1"/>
</dbReference>
<name>A0A160TE67_9ZZZZ</name>
<keyword evidence="3" id="KW-1003">Cell membrane</keyword>
<evidence type="ECO:0000256" key="6">
    <source>
        <dbReference type="ARBA" id="ARBA00022692"/>
    </source>
</evidence>
<dbReference type="GO" id="GO:0015627">
    <property type="term" value="C:type II protein secretion system complex"/>
    <property type="evidence" value="ECO:0007669"/>
    <property type="project" value="InterPro"/>
</dbReference>
<feature type="transmembrane region" description="Helical" evidence="10">
    <location>
        <begin position="12"/>
        <end position="32"/>
    </location>
</feature>
<dbReference type="Pfam" id="PF07963">
    <property type="entry name" value="N_methyl"/>
    <property type="match status" value="1"/>
</dbReference>
<dbReference type="InterPro" id="IPR012902">
    <property type="entry name" value="N_methyl_site"/>
</dbReference>
<evidence type="ECO:0000256" key="5">
    <source>
        <dbReference type="ARBA" id="ARBA00022519"/>
    </source>
</evidence>
<comment type="subcellular location">
    <subcellularLocation>
        <location evidence="1">Cell inner membrane</location>
        <topology evidence="1">Single-pass membrane protein</topology>
    </subcellularLocation>
</comment>
<evidence type="ECO:0000256" key="3">
    <source>
        <dbReference type="ARBA" id="ARBA00022475"/>
    </source>
</evidence>
<dbReference type="InterPro" id="IPR045584">
    <property type="entry name" value="Pilin-like"/>
</dbReference>
<evidence type="ECO:0000256" key="4">
    <source>
        <dbReference type="ARBA" id="ARBA00022481"/>
    </source>
</evidence>